<gene>
    <name evidence="1" type="ORF">OXX778_LOCUS6890</name>
</gene>
<reference evidence="1" key="1">
    <citation type="submission" date="2021-02" db="EMBL/GenBank/DDBJ databases">
        <authorList>
            <person name="Nowell W R."/>
        </authorList>
    </citation>
    <scope>NUCLEOTIDE SEQUENCE</scope>
    <source>
        <strain evidence="1">Ploen Becks lab</strain>
    </source>
</reference>
<comment type="caution">
    <text evidence="1">The sequence shown here is derived from an EMBL/GenBank/DDBJ whole genome shotgun (WGS) entry which is preliminary data.</text>
</comment>
<evidence type="ECO:0000313" key="2">
    <source>
        <dbReference type="Proteomes" id="UP000663879"/>
    </source>
</evidence>
<dbReference type="AlphaFoldDB" id="A0A813T5T1"/>
<dbReference type="EMBL" id="CAJNOC010000847">
    <property type="protein sequence ID" value="CAF0809296.1"/>
    <property type="molecule type" value="Genomic_DNA"/>
</dbReference>
<name>A0A813T5T1_9BILA</name>
<organism evidence="1 2">
    <name type="scientific">Brachionus calyciflorus</name>
    <dbReference type="NCBI Taxonomy" id="104777"/>
    <lineage>
        <taxon>Eukaryota</taxon>
        <taxon>Metazoa</taxon>
        <taxon>Spiralia</taxon>
        <taxon>Gnathifera</taxon>
        <taxon>Rotifera</taxon>
        <taxon>Eurotatoria</taxon>
        <taxon>Monogononta</taxon>
        <taxon>Pseudotrocha</taxon>
        <taxon>Ploima</taxon>
        <taxon>Brachionidae</taxon>
        <taxon>Brachionus</taxon>
    </lineage>
</organism>
<protein>
    <recommendedName>
        <fullName evidence="3">Retrotransposon gag domain-containing protein</fullName>
    </recommendedName>
</protein>
<evidence type="ECO:0000313" key="1">
    <source>
        <dbReference type="EMBL" id="CAF0809296.1"/>
    </source>
</evidence>
<sequence length="121" mass="13938">MDTRVNKEEKPDDLSELFKNRSNNGVMKLKDYIIEPVWDYVSLMSITVKFSLIGAALSIKQLIQSRVESPVNCDRFVDKRETVAAIYELCELKRGKHESVEKYFSRFSEAAKRADINGEDT</sequence>
<keyword evidence="2" id="KW-1185">Reference proteome</keyword>
<accession>A0A813T5T1</accession>
<evidence type="ECO:0008006" key="3">
    <source>
        <dbReference type="Google" id="ProtNLM"/>
    </source>
</evidence>
<dbReference type="Proteomes" id="UP000663879">
    <property type="component" value="Unassembled WGS sequence"/>
</dbReference>
<proteinExistence type="predicted"/>